<evidence type="ECO:0000313" key="1">
    <source>
        <dbReference type="EMBL" id="KAJ4496634.1"/>
    </source>
</evidence>
<reference evidence="1" key="1">
    <citation type="submission" date="2022-08" db="EMBL/GenBank/DDBJ databases">
        <title>A Global Phylogenomic Analysis of the Shiitake Genus Lentinula.</title>
        <authorList>
            <consortium name="DOE Joint Genome Institute"/>
            <person name="Sierra-Patev S."/>
            <person name="Min B."/>
            <person name="Naranjo-Ortiz M."/>
            <person name="Looney B."/>
            <person name="Konkel Z."/>
            <person name="Slot J.C."/>
            <person name="Sakamoto Y."/>
            <person name="Steenwyk J.L."/>
            <person name="Rokas A."/>
            <person name="Carro J."/>
            <person name="Camarero S."/>
            <person name="Ferreira P."/>
            <person name="Molpeceres G."/>
            <person name="Ruiz-Duenas F.J."/>
            <person name="Serrano A."/>
            <person name="Henrissat B."/>
            <person name="Drula E."/>
            <person name="Hughes K.W."/>
            <person name="Mata J.L."/>
            <person name="Ishikawa N.K."/>
            <person name="Vargas-Isla R."/>
            <person name="Ushijima S."/>
            <person name="Smith C.A."/>
            <person name="Ahrendt S."/>
            <person name="Andreopoulos W."/>
            <person name="He G."/>
            <person name="Labutti K."/>
            <person name="Lipzen A."/>
            <person name="Ng V."/>
            <person name="Riley R."/>
            <person name="Sandor L."/>
            <person name="Barry K."/>
            <person name="Martinez A.T."/>
            <person name="Xiao Y."/>
            <person name="Gibbons J.G."/>
            <person name="Terashima K."/>
            <person name="Grigoriev I.V."/>
            <person name="Hibbett D.S."/>
        </authorList>
    </citation>
    <scope>NUCLEOTIDE SEQUENCE</scope>
    <source>
        <strain evidence="1">RHP3577 ss4</strain>
    </source>
</reference>
<dbReference type="Proteomes" id="UP001150217">
    <property type="component" value="Unassembled WGS sequence"/>
</dbReference>
<protein>
    <recommendedName>
        <fullName evidence="3">F-box domain-containing protein</fullName>
    </recommendedName>
</protein>
<accession>A0ABQ8VN50</accession>
<dbReference type="EMBL" id="JANVFT010000026">
    <property type="protein sequence ID" value="KAJ4496634.1"/>
    <property type="molecule type" value="Genomic_DNA"/>
</dbReference>
<sequence length="305" mass="35125">MEPNCSLPPELLREIISFHIFQNITLVDTKHVGSSKPSWQLFSSLSLASKILRTLVLEAWFATLCVRRSEDLLDKFMPFPEIKTWTREIHFMQWTEDSRSWSLEGFTRVKKIRIDCSKTDIVPPKFLSGLVISNDIEVEIRNLYWPSPLVAQCISRMFPKLKVLRLRQARTWCGLCHTCCVPEFHHPVPKSIRYEDGTGLPAHYALAFSSLAHLETIHIMVGILESGKTTLGSGKGQNPNLWSGECDRCMEIMYEDETFKREWVAKKQNVTVKPPMLSTVEWSFLPKEEFESSVLSDDDEEEEDA</sequence>
<gene>
    <name evidence="1" type="ORF">C8R41DRAFT_252913</name>
</gene>
<comment type="caution">
    <text evidence="1">The sequence shown here is derived from an EMBL/GenBank/DDBJ whole genome shotgun (WGS) entry which is preliminary data.</text>
</comment>
<name>A0ABQ8VN50_9AGAR</name>
<evidence type="ECO:0000313" key="2">
    <source>
        <dbReference type="Proteomes" id="UP001150217"/>
    </source>
</evidence>
<evidence type="ECO:0008006" key="3">
    <source>
        <dbReference type="Google" id="ProtNLM"/>
    </source>
</evidence>
<proteinExistence type="predicted"/>
<organism evidence="1 2">
    <name type="scientific">Lentinula lateritia</name>
    <dbReference type="NCBI Taxonomy" id="40482"/>
    <lineage>
        <taxon>Eukaryota</taxon>
        <taxon>Fungi</taxon>
        <taxon>Dikarya</taxon>
        <taxon>Basidiomycota</taxon>
        <taxon>Agaricomycotina</taxon>
        <taxon>Agaricomycetes</taxon>
        <taxon>Agaricomycetidae</taxon>
        <taxon>Agaricales</taxon>
        <taxon>Marasmiineae</taxon>
        <taxon>Omphalotaceae</taxon>
        <taxon>Lentinula</taxon>
    </lineage>
</organism>
<keyword evidence="2" id="KW-1185">Reference proteome</keyword>